<evidence type="ECO:0000313" key="3">
    <source>
        <dbReference type="Proteomes" id="UP000294937"/>
    </source>
</evidence>
<dbReference type="AlphaFoldDB" id="A0A4R3L306"/>
<evidence type="ECO:0000313" key="2">
    <source>
        <dbReference type="EMBL" id="TCS93869.1"/>
    </source>
</evidence>
<accession>A0A4R3L306</accession>
<keyword evidence="3" id="KW-1185">Reference proteome</keyword>
<comment type="caution">
    <text evidence="2">The sequence shown here is derived from an EMBL/GenBank/DDBJ whole genome shotgun (WGS) entry which is preliminary data.</text>
</comment>
<dbReference type="RefSeq" id="WP_131925204.1">
    <property type="nucleotide sequence ID" value="NZ_SMAG01000005.1"/>
</dbReference>
<feature type="transmembrane region" description="Helical" evidence="1">
    <location>
        <begin position="210"/>
        <end position="227"/>
    </location>
</feature>
<gene>
    <name evidence="2" type="ORF">EDD58_10578</name>
</gene>
<evidence type="ECO:0008006" key="4">
    <source>
        <dbReference type="Google" id="ProtNLM"/>
    </source>
</evidence>
<keyword evidence="1" id="KW-0472">Membrane</keyword>
<feature type="transmembrane region" description="Helical" evidence="1">
    <location>
        <begin position="247"/>
        <end position="277"/>
    </location>
</feature>
<keyword evidence="1" id="KW-1133">Transmembrane helix</keyword>
<dbReference type="OrthoDB" id="2375893at2"/>
<protein>
    <recommendedName>
        <fullName evidence="4">Glycerophosphoryl diester phosphodiesterase family protein</fullName>
    </recommendedName>
</protein>
<name>A0A4R3L306_9BACL</name>
<reference evidence="2 3" key="1">
    <citation type="submission" date="2019-03" db="EMBL/GenBank/DDBJ databases">
        <title>Genomic Encyclopedia of Type Strains, Phase IV (KMG-IV): sequencing the most valuable type-strain genomes for metagenomic binning, comparative biology and taxonomic classification.</title>
        <authorList>
            <person name="Goeker M."/>
        </authorList>
    </citation>
    <scope>NUCLEOTIDE SEQUENCE [LARGE SCALE GENOMIC DNA]</scope>
    <source>
        <strain evidence="2 3">DSM 45707</strain>
    </source>
</reference>
<sequence length="300" mass="34538">MNVLWKKPLKYGELLDGTFRFLKRRLGMIWLFSLAISLFFNIFLEWWSWDLFHPDIGGANPNGDAVNKIIMFFLIKGLVWFISLYPLLQILAIILVQDTEQSFSQTIKNIWTHSGKAILAHGIALIGWVVIFFIFFSIIGLPSYLIFQAESFLSQEAAFWTGLYTTLFFFFGPALLLFIRFSLVIPLLVTGNAQLKDVFKKSWFLTKGSTFKVFGGIFGLVIISMIVKTLNVVITFLPDLFGASTTLIWEMIFTILIFLVDASIIPLIPIYFAIFYFNELIRKEALDIQIQLKQIVPDRR</sequence>
<evidence type="ECO:0000256" key="1">
    <source>
        <dbReference type="SAM" id="Phobius"/>
    </source>
</evidence>
<dbReference type="Proteomes" id="UP000294937">
    <property type="component" value="Unassembled WGS sequence"/>
</dbReference>
<feature type="transmembrane region" description="Helical" evidence="1">
    <location>
        <begin position="29"/>
        <end position="49"/>
    </location>
</feature>
<feature type="transmembrane region" description="Helical" evidence="1">
    <location>
        <begin position="167"/>
        <end position="189"/>
    </location>
</feature>
<keyword evidence="1" id="KW-0812">Transmembrane</keyword>
<feature type="transmembrane region" description="Helical" evidence="1">
    <location>
        <begin position="69"/>
        <end position="96"/>
    </location>
</feature>
<proteinExistence type="predicted"/>
<feature type="transmembrane region" description="Helical" evidence="1">
    <location>
        <begin position="117"/>
        <end position="147"/>
    </location>
</feature>
<dbReference type="EMBL" id="SMAG01000005">
    <property type="protein sequence ID" value="TCS93869.1"/>
    <property type="molecule type" value="Genomic_DNA"/>
</dbReference>
<organism evidence="2 3">
    <name type="scientific">Hazenella coriacea</name>
    <dbReference type="NCBI Taxonomy" id="1179467"/>
    <lineage>
        <taxon>Bacteria</taxon>
        <taxon>Bacillati</taxon>
        <taxon>Bacillota</taxon>
        <taxon>Bacilli</taxon>
        <taxon>Bacillales</taxon>
        <taxon>Thermoactinomycetaceae</taxon>
        <taxon>Hazenella</taxon>
    </lineage>
</organism>